<evidence type="ECO:0000259" key="3">
    <source>
        <dbReference type="PROSITE" id="PS50977"/>
    </source>
</evidence>
<feature type="domain" description="HTH tetR-type" evidence="3">
    <location>
        <begin position="9"/>
        <end position="69"/>
    </location>
</feature>
<dbReference type="Pfam" id="PF17935">
    <property type="entry name" value="TetR_C_27"/>
    <property type="match status" value="1"/>
</dbReference>
<dbReference type="Gene3D" id="1.10.357.10">
    <property type="entry name" value="Tetracycline Repressor, domain 2"/>
    <property type="match status" value="1"/>
</dbReference>
<dbReference type="KEGG" id="sphl:LPB140_11175"/>
<keyword evidence="5" id="KW-1185">Reference proteome</keyword>
<dbReference type="PRINTS" id="PR00455">
    <property type="entry name" value="HTHTETR"/>
</dbReference>
<dbReference type="STRING" id="1913578.LPB140_11175"/>
<evidence type="ECO:0000313" key="4">
    <source>
        <dbReference type="EMBL" id="APG63255.1"/>
    </source>
</evidence>
<name>A0A1L3JDQ0_9SPHN</name>
<organism evidence="4 5">
    <name type="scientific">Sphingorhabdus lutea</name>
    <dbReference type="NCBI Taxonomy" id="1913578"/>
    <lineage>
        <taxon>Bacteria</taxon>
        <taxon>Pseudomonadati</taxon>
        <taxon>Pseudomonadota</taxon>
        <taxon>Alphaproteobacteria</taxon>
        <taxon>Sphingomonadales</taxon>
        <taxon>Sphingomonadaceae</taxon>
        <taxon>Sphingorhabdus</taxon>
    </lineage>
</organism>
<dbReference type="PROSITE" id="PS50977">
    <property type="entry name" value="HTH_TETR_2"/>
    <property type="match status" value="1"/>
</dbReference>
<accession>A0A1L3JDQ0</accession>
<dbReference type="RefSeq" id="WP_072559906.1">
    <property type="nucleotide sequence ID" value="NZ_CP018154.1"/>
</dbReference>
<dbReference type="Proteomes" id="UP000242561">
    <property type="component" value="Chromosome"/>
</dbReference>
<dbReference type="GO" id="GO:0003677">
    <property type="term" value="F:DNA binding"/>
    <property type="evidence" value="ECO:0007669"/>
    <property type="project" value="UniProtKB-UniRule"/>
</dbReference>
<proteinExistence type="predicted"/>
<keyword evidence="1 2" id="KW-0238">DNA-binding</keyword>
<evidence type="ECO:0000313" key="5">
    <source>
        <dbReference type="Proteomes" id="UP000242561"/>
    </source>
</evidence>
<feature type="DNA-binding region" description="H-T-H motif" evidence="2">
    <location>
        <begin position="32"/>
        <end position="51"/>
    </location>
</feature>
<dbReference type="AlphaFoldDB" id="A0A1L3JDQ0"/>
<dbReference type="InterPro" id="IPR009057">
    <property type="entry name" value="Homeodomain-like_sf"/>
</dbReference>
<dbReference type="SUPFAM" id="SSF46689">
    <property type="entry name" value="Homeodomain-like"/>
    <property type="match status" value="1"/>
</dbReference>
<dbReference type="OrthoDB" id="7408114at2"/>
<gene>
    <name evidence="4" type="ORF">LPB140_11175</name>
</gene>
<protein>
    <recommendedName>
        <fullName evidence="3">HTH tetR-type domain-containing protein</fullName>
    </recommendedName>
</protein>
<dbReference type="InterPro" id="IPR001647">
    <property type="entry name" value="HTH_TetR"/>
</dbReference>
<dbReference type="InterPro" id="IPR041478">
    <property type="entry name" value="TetR_C_27"/>
</dbReference>
<evidence type="ECO:0000256" key="1">
    <source>
        <dbReference type="ARBA" id="ARBA00023125"/>
    </source>
</evidence>
<dbReference type="EMBL" id="CP018154">
    <property type="protein sequence ID" value="APG63255.1"/>
    <property type="molecule type" value="Genomic_DNA"/>
</dbReference>
<sequence length="217" mass="24585">MARPQTDIDAVREELLTIVEEIIRARGAVDITLYDLATQAGMSPSNIYRFFESKEALMEAVAEKWFADKITIMEEVVNSDVPIEQKLYDFFARRYVLMSEKHRQDPDLFVSYCELGNVHFEVVRGYVDLADHYLAMVVAEASGHGYFAGLSIDDAVSLINMMIQPYCDPHKMVQMQMALNENKLRLVINTILLGLKAENTPSLSSNAPPLHQVKLVQ</sequence>
<reference evidence="4 5" key="1">
    <citation type="submission" date="2016-11" db="EMBL/GenBank/DDBJ databases">
        <title>Sphingorhabdus sp. LPB0140, isolated from marine environment.</title>
        <authorList>
            <person name="Kim E."/>
            <person name="Yi H."/>
        </authorList>
    </citation>
    <scope>NUCLEOTIDE SEQUENCE [LARGE SCALE GENOMIC DNA]</scope>
    <source>
        <strain evidence="4 5">LPB0140</strain>
    </source>
</reference>
<evidence type="ECO:0000256" key="2">
    <source>
        <dbReference type="PROSITE-ProRule" id="PRU00335"/>
    </source>
</evidence>
<dbReference type="Pfam" id="PF00440">
    <property type="entry name" value="TetR_N"/>
    <property type="match status" value="1"/>
</dbReference>